<dbReference type="PRINTS" id="PR00420">
    <property type="entry name" value="RNGMNOXGNASE"/>
</dbReference>
<dbReference type="SUPFAM" id="SSF51905">
    <property type="entry name" value="FAD/NAD(P)-binding domain"/>
    <property type="match status" value="1"/>
</dbReference>
<dbReference type="RefSeq" id="WP_206717078.1">
    <property type="nucleotide sequence ID" value="NZ_CP071091.1"/>
</dbReference>
<dbReference type="PANTHER" id="PTHR43476:SF3">
    <property type="entry name" value="FAD-BINDING MONOOXYGENASE"/>
    <property type="match status" value="1"/>
</dbReference>
<organism evidence="3 4">
    <name type="scientific">Myxococcus landrumensis</name>
    <dbReference type="NCBI Taxonomy" id="2813577"/>
    <lineage>
        <taxon>Bacteria</taxon>
        <taxon>Pseudomonadati</taxon>
        <taxon>Myxococcota</taxon>
        <taxon>Myxococcia</taxon>
        <taxon>Myxococcales</taxon>
        <taxon>Cystobacterineae</taxon>
        <taxon>Myxococcaceae</taxon>
        <taxon>Myxococcus</taxon>
    </lineage>
</organism>
<feature type="domain" description="FAD-binding" evidence="2">
    <location>
        <begin position="6"/>
        <end position="343"/>
    </location>
</feature>
<evidence type="ECO:0000313" key="3">
    <source>
        <dbReference type="EMBL" id="QSQ15365.1"/>
    </source>
</evidence>
<evidence type="ECO:0000256" key="1">
    <source>
        <dbReference type="ARBA" id="ARBA00023002"/>
    </source>
</evidence>
<sequence>MALETVDVVIVGCGPVGAMAANLLGLRGVRTLVVEKELSAHGQSRAISTDDEAQRIFQSAGLEGELAPGFNPCRTLRYIDDDLRSLAEVDFSKVDAPLGHDLGAFIQQPRVEMAMRRGLARFEHVRLWLGHEVESFTEDTEGLTVRMRECTSGQAVEVRARYLLACDGARSFIRRTLDLKLEGTTALEHCLAITVNVKSPEPGCANYLCGPTRRGFIAPTALDEMRLDIVLDEDADLEAVRRPEHVRSIVAHYVGTEAMTFASINVHSYHSRIVDRWRVGRTFLLGDAAHLMPPFLGQGLCAGFRDAANLTWKLARVLEGSVDASLLDTYEQERRGHVANIIESSDAMGRVMMRGGQVVARLRNLLIQALYHLPVTGAFIRQFKARPTFALEKGFLLGGQRGRSAPEGTYFPQPRVEKAPGERVLLDRVLGDDFAVLTRPGATEETRRQAHALAAELGVRAWSVKSPARTGEPPADALVDTEGRLEAWFSRYKADVVVLRPDRYVYGIAAGTSVDSLRLSLKGVIRPRVSGDGAGIRQAG</sequence>
<evidence type="ECO:0000259" key="2">
    <source>
        <dbReference type="Pfam" id="PF01494"/>
    </source>
</evidence>
<dbReference type="Gene3D" id="3.30.70.2450">
    <property type="match status" value="1"/>
</dbReference>
<dbReference type="Gene3D" id="3.50.50.60">
    <property type="entry name" value="FAD/NAD(P)-binding domain"/>
    <property type="match status" value="1"/>
</dbReference>
<protein>
    <submittedName>
        <fullName evidence="3">Bifunctional 3-(3-hydroxy-phenyl)propionate/3-hydroxycinnamic acid hydroxylase</fullName>
    </submittedName>
</protein>
<dbReference type="InterPro" id="IPR036188">
    <property type="entry name" value="FAD/NAD-bd_sf"/>
</dbReference>
<dbReference type="Pfam" id="PF01494">
    <property type="entry name" value="FAD_binding_3"/>
    <property type="match status" value="1"/>
</dbReference>
<keyword evidence="1" id="KW-0560">Oxidoreductase</keyword>
<dbReference type="InterPro" id="IPR002938">
    <property type="entry name" value="FAD-bd"/>
</dbReference>
<accession>A0ABX7N9B0</accession>
<reference evidence="3 4" key="1">
    <citation type="submission" date="2021-02" db="EMBL/GenBank/DDBJ databases">
        <title>De Novo genome assembly of isolated myxobacteria.</title>
        <authorList>
            <person name="Stevens D.C."/>
        </authorList>
    </citation>
    <scope>NUCLEOTIDE SEQUENCE [LARGE SCALE GENOMIC DNA]</scope>
    <source>
        <strain evidence="3 4">SCHIC003</strain>
    </source>
</reference>
<proteinExistence type="predicted"/>
<dbReference type="Gene3D" id="3.40.30.120">
    <property type="match status" value="1"/>
</dbReference>
<evidence type="ECO:0000313" key="4">
    <source>
        <dbReference type="Proteomes" id="UP000663090"/>
    </source>
</evidence>
<name>A0ABX7N9B0_9BACT</name>
<gene>
    <name evidence="3" type="ORF">JY572_04595</name>
</gene>
<dbReference type="InterPro" id="IPR050631">
    <property type="entry name" value="PheA/TfdB_FAD_monoxygenase"/>
</dbReference>
<dbReference type="EMBL" id="CP071091">
    <property type="protein sequence ID" value="QSQ15365.1"/>
    <property type="molecule type" value="Genomic_DNA"/>
</dbReference>
<dbReference type="NCBIfam" id="NF004829">
    <property type="entry name" value="PRK06183.1-3"/>
    <property type="match status" value="1"/>
</dbReference>
<keyword evidence="4" id="KW-1185">Reference proteome</keyword>
<dbReference type="Proteomes" id="UP000663090">
    <property type="component" value="Chromosome"/>
</dbReference>
<dbReference type="PANTHER" id="PTHR43476">
    <property type="entry name" value="3-(3-HYDROXY-PHENYL)PROPIONATE/3-HYDROXYCINNAMIC ACID HYDROXYLASE"/>
    <property type="match status" value="1"/>
</dbReference>